<reference evidence="1 2" key="1">
    <citation type="journal article" date="2002" name="J. Bacteriol.">
        <title>Genome sequence of Yersinia pestis KIM.</title>
        <authorList>
            <person name="Deng W."/>
            <person name="Burland V."/>
            <person name="Plunkett G.III."/>
            <person name="Boutin A."/>
            <person name="Mayhew G.F."/>
            <person name="Liss P."/>
            <person name="Perna N.T."/>
            <person name="Rose D.J."/>
            <person name="Mau B."/>
            <person name="Zhou S."/>
            <person name="Schwartz D.C."/>
            <person name="Fetherston J.D."/>
            <person name="Lindler L.E."/>
            <person name="Brubaker R.R."/>
            <person name="Plana G.V."/>
            <person name="Straley S.C."/>
            <person name="McDonough K.A."/>
            <person name="Nilles M.L."/>
            <person name="Matson J.S."/>
            <person name="Blattner F.R."/>
            <person name="Perry R.D."/>
        </authorList>
    </citation>
    <scope>NUCLEOTIDE SEQUENCE [LARGE SCALE GENOMIC DNA]</scope>
    <source>
        <strain evidence="2">KIM10+ / Biovar Mediaevalis</strain>
    </source>
</reference>
<evidence type="ECO:0000313" key="1">
    <source>
        <dbReference type="EMBL" id="AAM83664.1"/>
    </source>
</evidence>
<dbReference type="AlphaFoldDB" id="Q8CLW2"/>
<organism evidence="1 2">
    <name type="scientific">Yersinia pestis</name>
    <dbReference type="NCBI Taxonomy" id="632"/>
    <lineage>
        <taxon>Bacteria</taxon>
        <taxon>Pseudomonadati</taxon>
        <taxon>Pseudomonadota</taxon>
        <taxon>Gammaproteobacteria</taxon>
        <taxon>Enterobacterales</taxon>
        <taxon>Yersiniaceae</taxon>
        <taxon>Yersinia</taxon>
    </lineage>
</organism>
<dbReference type="EMBL" id="AE009952">
    <property type="protein sequence ID" value="AAM83664.1"/>
    <property type="molecule type" value="Genomic_DNA"/>
</dbReference>
<accession>Q8CLW2</accession>
<dbReference type="KEGG" id="ypk:y0068"/>
<dbReference type="Proteomes" id="UP000002490">
    <property type="component" value="Chromosome"/>
</dbReference>
<dbReference type="DNASU" id="1145016"/>
<gene>
    <name evidence="1" type="ordered locus">y0068</name>
</gene>
<sequence length="50" mass="5504">MGYLRLLPTLDADSPRFQQLPGPILFLPTPDLGLHLYDKMAGIFVHGPLG</sequence>
<proteinExistence type="predicted"/>
<dbReference type="HOGENOM" id="CLU_3124394_0_0_6"/>
<name>Q8CLW2_YERPE</name>
<protein>
    <submittedName>
        <fullName evidence="1">Uncharacterized protein</fullName>
    </submittedName>
</protein>
<evidence type="ECO:0000313" key="2">
    <source>
        <dbReference type="Proteomes" id="UP000002490"/>
    </source>
</evidence>